<dbReference type="PROSITE" id="PS00061">
    <property type="entry name" value="ADH_SHORT"/>
    <property type="match status" value="1"/>
</dbReference>
<feature type="compositionally biased region" description="Low complexity" evidence="3">
    <location>
        <begin position="7"/>
        <end position="26"/>
    </location>
</feature>
<feature type="region of interest" description="Disordered" evidence="3">
    <location>
        <begin position="1"/>
        <end position="28"/>
    </location>
</feature>
<dbReference type="PRINTS" id="PR00081">
    <property type="entry name" value="GDHRDH"/>
</dbReference>
<dbReference type="InterPro" id="IPR057326">
    <property type="entry name" value="KR_dom"/>
</dbReference>
<evidence type="ECO:0000256" key="2">
    <source>
        <dbReference type="ARBA" id="ARBA00023002"/>
    </source>
</evidence>
<dbReference type="Gene3D" id="3.40.50.720">
    <property type="entry name" value="NAD(P)-binding Rossmann-like Domain"/>
    <property type="match status" value="1"/>
</dbReference>
<proteinExistence type="inferred from homology"/>
<feature type="domain" description="Ketoreductase" evidence="4">
    <location>
        <begin position="27"/>
        <end position="200"/>
    </location>
</feature>
<evidence type="ECO:0000313" key="5">
    <source>
        <dbReference type="EMBL" id="BBC32794.1"/>
    </source>
</evidence>
<dbReference type="RefSeq" id="WP_286252098.1">
    <property type="nucleotide sequence ID" value="NZ_AP018448.1"/>
</dbReference>
<dbReference type="SUPFAM" id="SSF51735">
    <property type="entry name" value="NAD(P)-binding Rossmann-fold domains"/>
    <property type="match status" value="1"/>
</dbReference>
<dbReference type="EMBL" id="AP018448">
    <property type="protein sequence ID" value="BBC32794.1"/>
    <property type="molecule type" value="Genomic_DNA"/>
</dbReference>
<gene>
    <name evidence="5" type="ORF">SGFS_040880</name>
</gene>
<dbReference type="PANTHER" id="PTHR42760:SF133">
    <property type="entry name" value="3-OXOACYL-[ACYL-CARRIER-PROTEIN] REDUCTASE"/>
    <property type="match status" value="1"/>
</dbReference>
<keyword evidence="6" id="KW-1185">Reference proteome</keyword>
<evidence type="ECO:0000256" key="3">
    <source>
        <dbReference type="SAM" id="MobiDB-lite"/>
    </source>
</evidence>
<protein>
    <recommendedName>
        <fullName evidence="4">Ketoreductase domain-containing protein</fullName>
    </recommendedName>
</protein>
<reference evidence="5 6" key="1">
    <citation type="journal article" date="2010" name="ChemBioChem">
        <title>Cloning and characterization of the biosynthetic gene cluster of 16-membered macrolide antibiotic FD-891: involvement of a dual functional cytochrome P450 monooxygenase catalyzing epoxidation and hydroxylation.</title>
        <authorList>
            <person name="Kudo F."/>
            <person name="Motegi A."/>
            <person name="Mizoue K."/>
            <person name="Eguchi T."/>
        </authorList>
    </citation>
    <scope>NUCLEOTIDE SEQUENCE [LARGE SCALE GENOMIC DNA]</scope>
    <source>
        <strain evidence="5 6">A-8890</strain>
    </source>
</reference>
<dbReference type="PRINTS" id="PR00080">
    <property type="entry name" value="SDRFAMILY"/>
</dbReference>
<organism evidence="5 6">
    <name type="scientific">Streptomyces graminofaciens</name>
    <dbReference type="NCBI Taxonomy" id="68212"/>
    <lineage>
        <taxon>Bacteria</taxon>
        <taxon>Bacillati</taxon>
        <taxon>Actinomycetota</taxon>
        <taxon>Actinomycetes</taxon>
        <taxon>Kitasatosporales</taxon>
        <taxon>Streptomycetaceae</taxon>
        <taxon>Streptomyces</taxon>
    </lineage>
</organism>
<evidence type="ECO:0000256" key="1">
    <source>
        <dbReference type="ARBA" id="ARBA00006484"/>
    </source>
</evidence>
<dbReference type="Proteomes" id="UP001321542">
    <property type="component" value="Chromosome"/>
</dbReference>
<accession>A0ABM8HKQ9</accession>
<comment type="similarity">
    <text evidence="1">Belongs to the short-chain dehydrogenases/reductases (SDR) family.</text>
</comment>
<sequence length="258" mass="26247">MSTAAESTNAGTPGTPGPGNSLTPTGRSVLVTGGNRGIGLAVARSLAARGDRVAVTYRTGEPPAGLFGVRCDVTDEAQVERAFKEVAAAQGEVEVLVANAGITRDGLLLALGDDAVDEVLDTNLRAVIRVARHAARAMLGGRWGRMVLISSAVAFTGSPGQTNYTAAKAALVGLARSLAWELGGRGITVNVVAPGLVETDMLREVRPARLEQYLAMTPLGRAGTADEVAAAVGFLSSEQASYVTGAVLPVSGGLGMGH</sequence>
<dbReference type="PANTHER" id="PTHR42760">
    <property type="entry name" value="SHORT-CHAIN DEHYDROGENASES/REDUCTASES FAMILY MEMBER"/>
    <property type="match status" value="1"/>
</dbReference>
<name>A0ABM8HKQ9_9ACTN</name>
<dbReference type="InterPro" id="IPR020904">
    <property type="entry name" value="Sc_DH/Rdtase_CS"/>
</dbReference>
<dbReference type="InterPro" id="IPR002347">
    <property type="entry name" value="SDR_fam"/>
</dbReference>
<dbReference type="SMART" id="SM00822">
    <property type="entry name" value="PKS_KR"/>
    <property type="match status" value="1"/>
</dbReference>
<evidence type="ECO:0000313" key="6">
    <source>
        <dbReference type="Proteomes" id="UP001321542"/>
    </source>
</evidence>
<dbReference type="Pfam" id="PF13561">
    <property type="entry name" value="adh_short_C2"/>
    <property type="match status" value="1"/>
</dbReference>
<reference evidence="5 6" key="2">
    <citation type="journal article" date="2023" name="ChemBioChem">
        <title>Acyltransferase Domain Exchange between Two Independent Type I Polyketide Synthases in the Same Producer Strain of Macrolide Antibiotics.</title>
        <authorList>
            <person name="Kudo F."/>
            <person name="Kishikawa K."/>
            <person name="Tsuboi K."/>
            <person name="Kido T."/>
            <person name="Usui T."/>
            <person name="Hashimoto J."/>
            <person name="Shin-Ya K."/>
            <person name="Miyanaga A."/>
            <person name="Eguchi T."/>
        </authorList>
    </citation>
    <scope>NUCLEOTIDE SEQUENCE [LARGE SCALE GENOMIC DNA]</scope>
    <source>
        <strain evidence="5 6">A-8890</strain>
    </source>
</reference>
<keyword evidence="2" id="KW-0560">Oxidoreductase</keyword>
<dbReference type="InterPro" id="IPR036291">
    <property type="entry name" value="NAD(P)-bd_dom_sf"/>
</dbReference>
<evidence type="ECO:0000259" key="4">
    <source>
        <dbReference type="SMART" id="SM00822"/>
    </source>
</evidence>